<name>A0A0F4LWT0_9LACO</name>
<evidence type="ECO:0000259" key="7">
    <source>
        <dbReference type="Pfam" id="PF00266"/>
    </source>
</evidence>
<comment type="cofactor">
    <cofactor evidence="1 6">
        <name>pyridoxal 5'-phosphate</name>
        <dbReference type="ChEBI" id="CHEBI:597326"/>
    </cofactor>
</comment>
<evidence type="ECO:0000256" key="6">
    <source>
        <dbReference type="RuleBase" id="RU004504"/>
    </source>
</evidence>
<evidence type="ECO:0000256" key="3">
    <source>
        <dbReference type="ARBA" id="ARBA00012239"/>
    </source>
</evidence>
<dbReference type="GO" id="GO:0031071">
    <property type="term" value="F:cysteine desulfurase activity"/>
    <property type="evidence" value="ECO:0007669"/>
    <property type="project" value="UniProtKB-EC"/>
</dbReference>
<dbReference type="InterPro" id="IPR000192">
    <property type="entry name" value="Aminotrans_V_dom"/>
</dbReference>
<dbReference type="AlphaFoldDB" id="A0A0F4LWT0"/>
<dbReference type="EC" id="2.8.1.7" evidence="3"/>
<dbReference type="STRING" id="1218492.JG30_01480"/>
<dbReference type="PANTHER" id="PTHR43586">
    <property type="entry name" value="CYSTEINE DESULFURASE"/>
    <property type="match status" value="1"/>
</dbReference>
<dbReference type="HOGENOM" id="CLU_003433_2_4_9"/>
<comment type="catalytic activity">
    <reaction evidence="5">
        <text>(sulfur carrier)-H + L-cysteine = (sulfur carrier)-SH + L-alanine</text>
        <dbReference type="Rhea" id="RHEA:43892"/>
        <dbReference type="Rhea" id="RHEA-COMP:14737"/>
        <dbReference type="Rhea" id="RHEA-COMP:14739"/>
        <dbReference type="ChEBI" id="CHEBI:29917"/>
        <dbReference type="ChEBI" id="CHEBI:35235"/>
        <dbReference type="ChEBI" id="CHEBI:57972"/>
        <dbReference type="ChEBI" id="CHEBI:64428"/>
        <dbReference type="EC" id="2.8.1.7"/>
    </reaction>
</comment>
<dbReference type="OrthoDB" id="9804366at2"/>
<feature type="domain" description="Aminotransferase class V" evidence="7">
    <location>
        <begin position="2"/>
        <end position="368"/>
    </location>
</feature>
<organism evidence="8 9">
    <name type="scientific">Bombilactobacillus mellifer</name>
    <dbReference type="NCBI Taxonomy" id="1218492"/>
    <lineage>
        <taxon>Bacteria</taxon>
        <taxon>Bacillati</taxon>
        <taxon>Bacillota</taxon>
        <taxon>Bacilli</taxon>
        <taxon>Lactobacillales</taxon>
        <taxon>Lactobacillaceae</taxon>
        <taxon>Bombilactobacillus</taxon>
    </lineage>
</organism>
<dbReference type="NCBIfam" id="TIGR01977">
    <property type="entry name" value="am_tr_V_EF2568"/>
    <property type="match status" value="1"/>
</dbReference>
<dbReference type="EMBL" id="JXJQ01000002">
    <property type="protein sequence ID" value="KJY63237.1"/>
    <property type="molecule type" value="Genomic_DNA"/>
</dbReference>
<evidence type="ECO:0000256" key="4">
    <source>
        <dbReference type="ARBA" id="ARBA00022898"/>
    </source>
</evidence>
<dbReference type="Proteomes" id="UP000033558">
    <property type="component" value="Unassembled WGS sequence"/>
</dbReference>
<dbReference type="InterPro" id="IPR015424">
    <property type="entry name" value="PyrdxlP-dep_Trfase"/>
</dbReference>
<gene>
    <name evidence="8" type="ORF">JG30_01480</name>
</gene>
<evidence type="ECO:0000313" key="9">
    <source>
        <dbReference type="Proteomes" id="UP000033558"/>
    </source>
</evidence>
<evidence type="ECO:0000256" key="2">
    <source>
        <dbReference type="ARBA" id="ARBA00010447"/>
    </source>
</evidence>
<dbReference type="Gene3D" id="3.40.640.10">
    <property type="entry name" value="Type I PLP-dependent aspartate aminotransferase-like (Major domain)"/>
    <property type="match status" value="1"/>
</dbReference>
<dbReference type="PIRSF" id="PIRSF005572">
    <property type="entry name" value="NifS"/>
    <property type="match status" value="1"/>
</dbReference>
<accession>A0A0F4LWT0</accession>
<dbReference type="Gene3D" id="3.90.1150.10">
    <property type="entry name" value="Aspartate Aminotransferase, domain 1"/>
    <property type="match status" value="1"/>
</dbReference>
<dbReference type="PANTHER" id="PTHR43586:SF4">
    <property type="entry name" value="ISOPENICILLIN N EPIMERASE"/>
    <property type="match status" value="1"/>
</dbReference>
<comment type="caution">
    <text evidence="8">The sequence shown here is derived from an EMBL/GenBank/DDBJ whole genome shotgun (WGS) entry which is preliminary data.</text>
</comment>
<evidence type="ECO:0000256" key="1">
    <source>
        <dbReference type="ARBA" id="ARBA00001933"/>
    </source>
</evidence>
<dbReference type="PATRIC" id="fig|1218492.5.peg.261"/>
<dbReference type="InterPro" id="IPR020578">
    <property type="entry name" value="Aminotrans_V_PyrdxlP_BS"/>
</dbReference>
<comment type="similarity">
    <text evidence="2">Belongs to the class-V pyridoxal-phosphate-dependent aminotransferase family. Csd subfamily.</text>
</comment>
<reference evidence="8 9" key="1">
    <citation type="submission" date="2015-01" db="EMBL/GenBank/DDBJ databases">
        <title>Comparative genomics of the lactic acid bacteria isolated from the honey bee gut.</title>
        <authorList>
            <person name="Ellegaard K.M."/>
            <person name="Tamarit D."/>
            <person name="Javelind E."/>
            <person name="Olofsson T."/>
            <person name="Andersson S.G."/>
            <person name="Vasquez A."/>
        </authorList>
    </citation>
    <scope>NUCLEOTIDE SEQUENCE [LARGE SCALE GENOMIC DNA]</scope>
    <source>
        <strain evidence="8 9">Bin4</strain>
    </source>
</reference>
<dbReference type="Pfam" id="PF00266">
    <property type="entry name" value="Aminotran_5"/>
    <property type="match status" value="1"/>
</dbReference>
<dbReference type="InterPro" id="IPR016454">
    <property type="entry name" value="Cysteine_dSase"/>
</dbReference>
<dbReference type="InterPro" id="IPR015421">
    <property type="entry name" value="PyrdxlP-dep_Trfase_major"/>
</dbReference>
<dbReference type="InterPro" id="IPR010969">
    <property type="entry name" value="Cys_dSase-rel_unknwn_funct"/>
</dbReference>
<keyword evidence="9" id="KW-1185">Reference proteome</keyword>
<evidence type="ECO:0000313" key="8">
    <source>
        <dbReference type="EMBL" id="KJY63237.1"/>
    </source>
</evidence>
<protein>
    <recommendedName>
        <fullName evidence="3">cysteine desulfurase</fullName>
        <ecNumber evidence="3">2.8.1.7</ecNumber>
    </recommendedName>
</protein>
<sequence length="385" mass="41276">MIYLDNAATTLIKPAAVGQSVADVINSQAYGNPSRGAHTAALNAFKIVYQTRQLVQQLFHLRDSALVAFTNNATTALNLAIKGLLHPGDHVIATVLDHNSVLRPIYALHKWGVAADFVGLNAKQSLDYAQFTQLLRPNTKMVVCTHASNVTGEVLDLEFIAHFCQQHHLLFVVDAAQTAGVLPLDLQRQGIDVLCFTGHKSLYGPQGTGGICFNKELPITPLLAGGSGIDSFNHEQPAALPERLEAGTLNVPGIAGLAAGIQYVLNKGVTTLGNRTVQLVNEFIAGVTQLPQVQVYGDLYCQRVGTVSLNIGNLNSAELSDLLAQQYDIATRAGAHCAPLAHQAFRTQEQGQVRFSFSSFNTEADVQAALAALTQITQQYQEGDA</sequence>
<dbReference type="InterPro" id="IPR015422">
    <property type="entry name" value="PyrdxlP-dep_Trfase_small"/>
</dbReference>
<dbReference type="RefSeq" id="WP_046315320.1">
    <property type="nucleotide sequence ID" value="NZ_JBHSZT010000003.1"/>
</dbReference>
<keyword evidence="4" id="KW-0663">Pyridoxal phosphate</keyword>
<evidence type="ECO:0000256" key="5">
    <source>
        <dbReference type="ARBA" id="ARBA00050776"/>
    </source>
</evidence>
<dbReference type="SUPFAM" id="SSF53383">
    <property type="entry name" value="PLP-dependent transferases"/>
    <property type="match status" value="1"/>
</dbReference>
<proteinExistence type="inferred from homology"/>
<dbReference type="PROSITE" id="PS00595">
    <property type="entry name" value="AA_TRANSFER_CLASS_5"/>
    <property type="match status" value="1"/>
</dbReference>